<name>A0A6M3X9H5_9ZZZZ</name>
<sequence>MKRLKKWRYYCDYCKKSGCSGGHMKRHEESCTMNPNRVCGMCKQTDEEQPKMADMIKALDVAVINEGQDNHGFDFCTIKNEKEALEALRKAANNCPACILAALRQHGYPFLFDSFRFADEQKSFWGDVNESRMDYGDY</sequence>
<organism evidence="1">
    <name type="scientific">viral metagenome</name>
    <dbReference type="NCBI Taxonomy" id="1070528"/>
    <lineage>
        <taxon>unclassified sequences</taxon>
        <taxon>metagenomes</taxon>
        <taxon>organismal metagenomes</taxon>
    </lineage>
</organism>
<dbReference type="EMBL" id="MT144595">
    <property type="protein sequence ID" value="QJH94087.1"/>
    <property type="molecule type" value="Genomic_DNA"/>
</dbReference>
<protein>
    <submittedName>
        <fullName evidence="1">Uncharacterized protein</fullName>
    </submittedName>
</protein>
<gene>
    <name evidence="1" type="ORF">TM448B00173_0057</name>
</gene>
<evidence type="ECO:0000313" key="1">
    <source>
        <dbReference type="EMBL" id="QJH94087.1"/>
    </source>
</evidence>
<accession>A0A6M3X9H5</accession>
<dbReference type="AlphaFoldDB" id="A0A6M3X9H5"/>
<reference evidence="1" key="1">
    <citation type="submission" date="2020-03" db="EMBL/GenBank/DDBJ databases">
        <title>The deep terrestrial virosphere.</title>
        <authorList>
            <person name="Holmfeldt K."/>
            <person name="Nilsson E."/>
            <person name="Simone D."/>
            <person name="Lopez-Fernandez M."/>
            <person name="Wu X."/>
            <person name="de Brujin I."/>
            <person name="Lundin D."/>
            <person name="Andersson A."/>
            <person name="Bertilsson S."/>
            <person name="Dopson M."/>
        </authorList>
    </citation>
    <scope>NUCLEOTIDE SEQUENCE</scope>
    <source>
        <strain evidence="1">TM448B00173</strain>
    </source>
</reference>
<proteinExistence type="predicted"/>